<dbReference type="AlphaFoldDB" id="A0A1M7Y3P4"/>
<organism evidence="1 2">
    <name type="scientific">Desulfopila aestuarii DSM 18488</name>
    <dbReference type="NCBI Taxonomy" id="1121416"/>
    <lineage>
        <taxon>Bacteria</taxon>
        <taxon>Pseudomonadati</taxon>
        <taxon>Thermodesulfobacteriota</taxon>
        <taxon>Desulfobulbia</taxon>
        <taxon>Desulfobulbales</taxon>
        <taxon>Desulfocapsaceae</taxon>
        <taxon>Desulfopila</taxon>
    </lineage>
</organism>
<proteinExistence type="predicted"/>
<dbReference type="EMBL" id="FRFE01000006">
    <property type="protein sequence ID" value="SHO46826.1"/>
    <property type="molecule type" value="Genomic_DNA"/>
</dbReference>
<name>A0A1M7Y3P4_9BACT</name>
<dbReference type="OrthoDB" id="8562553at2"/>
<dbReference type="RefSeq" id="WP_073612971.1">
    <property type="nucleotide sequence ID" value="NZ_FRFE01000006.1"/>
</dbReference>
<protein>
    <submittedName>
        <fullName evidence="1">Chaperone modulatory protein CbpM</fullName>
    </submittedName>
</protein>
<gene>
    <name evidence="1" type="ORF">SAMN02745220_01654</name>
</gene>
<keyword evidence="2" id="KW-1185">Reference proteome</keyword>
<dbReference type="Gene3D" id="1.10.1660.10">
    <property type="match status" value="1"/>
</dbReference>
<accession>A0A1M7Y3P4</accession>
<dbReference type="Pfam" id="PF13591">
    <property type="entry name" value="MerR_2"/>
    <property type="match status" value="1"/>
</dbReference>
<dbReference type="Proteomes" id="UP000184603">
    <property type="component" value="Unassembled WGS sequence"/>
</dbReference>
<reference evidence="1 2" key="1">
    <citation type="submission" date="2016-12" db="EMBL/GenBank/DDBJ databases">
        <authorList>
            <person name="Song W.-J."/>
            <person name="Kurnit D.M."/>
        </authorList>
    </citation>
    <scope>NUCLEOTIDE SEQUENCE [LARGE SCALE GENOMIC DNA]</scope>
    <source>
        <strain evidence="1 2">DSM 18488</strain>
    </source>
</reference>
<sequence length="100" mass="11095">MKEKETGVVLDDNVSYDLKELCKVCKVKDDLVFDMINEGMLTPLGDSPKSWKFSATSIKKIQVAVRLQEDLGVNLPGAALALDLMEELEILRAKIGGERE</sequence>
<dbReference type="STRING" id="1121416.SAMN02745220_01654"/>
<evidence type="ECO:0000313" key="1">
    <source>
        <dbReference type="EMBL" id="SHO46826.1"/>
    </source>
</evidence>
<evidence type="ECO:0000313" key="2">
    <source>
        <dbReference type="Proteomes" id="UP000184603"/>
    </source>
</evidence>